<accession>A0A172ZBA8</accession>
<dbReference type="AlphaFoldDB" id="A0A172ZBA8"/>
<dbReference type="STRING" id="1616788.AR543_01910"/>
<dbReference type="Pfam" id="PF04717">
    <property type="entry name" value="Phage_base_V"/>
    <property type="match status" value="1"/>
</dbReference>
<feature type="domain" description="Gp5/Type VI secretion system Vgr protein OB-fold" evidence="1">
    <location>
        <begin position="284"/>
        <end position="350"/>
    </location>
</feature>
<evidence type="ECO:0000259" key="1">
    <source>
        <dbReference type="Pfam" id="PF04717"/>
    </source>
</evidence>
<sequence length="940" mass="106997">MSTVVNQLARYGAIGIHAPYRMVSILDMRITQKINDHGHLFLTAVLSDEEGESYEQGKMSADKIEIFDTDLHKQDICLFKGKIRSTEIRYKNGVYTIRLEAISYSSLLDTTNKNRSYQNSGITYYELFREIVDSYPHGDFIDLIDAEQHLNEFTLQYEETDWEFLCRMASRLNTGVIAEVISEYPRLWLGASKGRIKGTINSHNYSIQKSDTVPKYKYIEVQDNQYFQLGDVVLFHSNTWSIDQCFIELEKSTLKYNYTLVPEEGIPRTKYANTRLHGASLEGRVIDTKEDFVKVHLSIDAQQDKLKSCWFAYSTMYTGDSIGWYCMPEYGDTVILYFPTDEEQQAYITQAVRKKAGKNDLIHQPDHKRFHTRQGKVARFDPKEAAFSTQEEKIIIRLNQGTGLHVYSHHNITFHADEDIVLHGKKVEMSASGMLKAASKGSYIQLDGTFQTHAARLSQKGLSTAELKAYYSLIKEMNGQNYPQWLQNGLLKFKKQYYEANAKGDQKASQQAAEKAKQLRQQWKSICQLPDWAREQMNDYTAQWWAAHAINDKKEENRLHGLASRLRDNVQINALIRDCPGNAYKDANRLEEISRQYADIVNHLAPGDKKVLAQEAAELRSKYGVGDLAARQNLNKLAHKYPDSFQYKLPMKGEWDKELNSALYDFAKKYGLADKGYSREVLEVYLYQVANGILPWPKVKPVTKIKPATSEINQKDEVIPKQEVSNKDIPQTNYKDEILEKSVIEAYINAHNLKGNRAKAIYRVNEYSSNSIIRNSLSANKNIPLVFFFEGDGSYSHTQSDHPEGRYGASVIVVIDGHIKYTSANTSTLPDHEKKSATVNEGVYDFVGGLHRGDYPALRIRDGGAVSSKIDGRSYTATGINIHKGYNRDNPDRPTSTGCITIHKDEYIGFLAAVGVVQNSLSESPKKIRGLAIIDRKDRS</sequence>
<dbReference type="InterPro" id="IPR006531">
    <property type="entry name" value="Gp5/Vgr_OB"/>
</dbReference>
<dbReference type="Gene3D" id="3.55.50.10">
    <property type="entry name" value="Baseplate protein-like domains"/>
    <property type="match status" value="1"/>
</dbReference>
<dbReference type="Proteomes" id="UP000078148">
    <property type="component" value="Chromosome"/>
</dbReference>
<dbReference type="EMBL" id="CP013023">
    <property type="protein sequence ID" value="ANF94908.1"/>
    <property type="molecule type" value="Genomic_DNA"/>
</dbReference>
<keyword evidence="3" id="KW-1185">Reference proteome</keyword>
<reference evidence="2 3" key="2">
    <citation type="journal article" date="2016" name="Int. J. Syst. Evol. Microbiol.">
        <title>Paenibacillus bovis sp. nov., isolated from raw yak (Bos grunniens) milk.</title>
        <authorList>
            <person name="Gao C."/>
            <person name="Han J."/>
            <person name="Liu Z."/>
            <person name="Xu X."/>
            <person name="Hang F."/>
            <person name="Wu Z."/>
        </authorList>
    </citation>
    <scope>NUCLEOTIDE SEQUENCE [LARGE SCALE GENOMIC DNA]</scope>
    <source>
        <strain evidence="2 3">BD3526</strain>
    </source>
</reference>
<proteinExistence type="predicted"/>
<dbReference type="OrthoDB" id="2566072at2"/>
<reference evidence="3" key="1">
    <citation type="submission" date="2015-10" db="EMBL/GenBank/DDBJ databases">
        <title>Genome of Paenibacillus bovis sp. nov.</title>
        <authorList>
            <person name="Wu Z."/>
            <person name="Gao C."/>
            <person name="Liu Z."/>
            <person name="Zheng H."/>
        </authorList>
    </citation>
    <scope>NUCLEOTIDE SEQUENCE [LARGE SCALE GENOMIC DNA]</scope>
    <source>
        <strain evidence="3">BD3526</strain>
    </source>
</reference>
<evidence type="ECO:0000313" key="2">
    <source>
        <dbReference type="EMBL" id="ANF94908.1"/>
    </source>
</evidence>
<dbReference type="SUPFAM" id="SSF69279">
    <property type="entry name" value="Phage tail proteins"/>
    <property type="match status" value="1"/>
</dbReference>
<dbReference type="RefSeq" id="WP_060531349.1">
    <property type="nucleotide sequence ID" value="NZ_CP013023.1"/>
</dbReference>
<protein>
    <recommendedName>
        <fullName evidence="1">Gp5/Type VI secretion system Vgr protein OB-fold domain-containing protein</fullName>
    </recommendedName>
</protein>
<dbReference type="InterPro" id="IPR037026">
    <property type="entry name" value="Vgr_OB-fold_dom_sf"/>
</dbReference>
<dbReference type="KEGG" id="pbv:AR543_01910"/>
<dbReference type="SUPFAM" id="SSF69255">
    <property type="entry name" value="gp5 N-terminal domain-like"/>
    <property type="match status" value="1"/>
</dbReference>
<organism evidence="2 3">
    <name type="scientific">Paenibacillus bovis</name>
    <dbReference type="NCBI Taxonomy" id="1616788"/>
    <lineage>
        <taxon>Bacteria</taxon>
        <taxon>Bacillati</taxon>
        <taxon>Bacillota</taxon>
        <taxon>Bacilli</taxon>
        <taxon>Bacillales</taxon>
        <taxon>Paenibacillaceae</taxon>
        <taxon>Paenibacillus</taxon>
    </lineage>
</organism>
<dbReference type="Gene3D" id="2.40.50.230">
    <property type="entry name" value="Gp5 N-terminal domain"/>
    <property type="match status" value="1"/>
</dbReference>
<name>A0A172ZBA8_9BACL</name>
<evidence type="ECO:0000313" key="3">
    <source>
        <dbReference type="Proteomes" id="UP000078148"/>
    </source>
</evidence>
<gene>
    <name evidence="2" type="ORF">AR543_01910</name>
</gene>